<dbReference type="Pfam" id="PF13704">
    <property type="entry name" value="Glyco_tranf_2_4"/>
    <property type="match status" value="1"/>
</dbReference>
<evidence type="ECO:0008006" key="3">
    <source>
        <dbReference type="Google" id="ProtNLM"/>
    </source>
</evidence>
<dbReference type="EMBL" id="BAEN01000018">
    <property type="protein sequence ID" value="GAC13352.1"/>
    <property type="molecule type" value="Genomic_DNA"/>
</dbReference>
<evidence type="ECO:0000313" key="2">
    <source>
        <dbReference type="Proteomes" id="UP000006334"/>
    </source>
</evidence>
<keyword evidence="2" id="KW-1185">Reference proteome</keyword>
<dbReference type="STRING" id="1127673.GLIP_0706"/>
<dbReference type="Proteomes" id="UP000006334">
    <property type="component" value="Unassembled WGS sequence"/>
</dbReference>
<accession>K6Y543</accession>
<dbReference type="SUPFAM" id="SSF53448">
    <property type="entry name" value="Nucleotide-diphospho-sugar transferases"/>
    <property type="match status" value="1"/>
</dbReference>
<organism evidence="1 2">
    <name type="scientific">Aliiglaciecola lipolytica E3</name>
    <dbReference type="NCBI Taxonomy" id="1127673"/>
    <lineage>
        <taxon>Bacteria</taxon>
        <taxon>Pseudomonadati</taxon>
        <taxon>Pseudomonadota</taxon>
        <taxon>Gammaproteobacteria</taxon>
        <taxon>Alteromonadales</taxon>
        <taxon>Alteromonadaceae</taxon>
        <taxon>Aliiglaciecola</taxon>
    </lineage>
</organism>
<reference evidence="1 2" key="1">
    <citation type="journal article" date="2017" name="Antonie Van Leeuwenhoek">
        <title>Rhizobium rhizosphaerae sp. nov., a novel species isolated from rice rhizosphere.</title>
        <authorList>
            <person name="Zhao J.J."/>
            <person name="Zhang J."/>
            <person name="Zhang R.J."/>
            <person name="Zhang C.W."/>
            <person name="Yin H.Q."/>
            <person name="Zhang X.X."/>
        </authorList>
    </citation>
    <scope>NUCLEOTIDE SEQUENCE [LARGE SCALE GENOMIC DNA]</scope>
    <source>
        <strain evidence="1 2">E3</strain>
    </source>
</reference>
<comment type="caution">
    <text evidence="1">The sequence shown here is derived from an EMBL/GenBank/DDBJ whole genome shotgun (WGS) entry which is preliminary data.</text>
</comment>
<dbReference type="OrthoDB" id="3760425at2"/>
<dbReference type="eggNOG" id="COG0463">
    <property type="taxonomic scope" value="Bacteria"/>
</dbReference>
<dbReference type="RefSeq" id="WP_008843172.1">
    <property type="nucleotide sequence ID" value="NZ_BAEN01000018.1"/>
</dbReference>
<gene>
    <name evidence="1" type="ORF">GLIP_0706</name>
</gene>
<name>K6Y543_9ALTE</name>
<dbReference type="InterPro" id="IPR029044">
    <property type="entry name" value="Nucleotide-diphossugar_trans"/>
</dbReference>
<sequence length="376" mass="44044">MSLRKIIQYRFKVYRYFKQLYVWLTWTLRLNKSRLLFRHKPKIKLVAIAKNEACYLPEWIAHHLYFGFKDIAIYVNNTTDNTANIEKKLAAFSSIEFCDGDRFFTSEINSPQVEIYRHELRRSRKQGFSHVMFLDIDEFWTPKDLNTKVHNFVENTEADVLCFEWLNRTDEAKPFLSSIQQKIEGIKGNHVKSLVSTHLLINEINPHSVLAYNATHQLADGTPFNVDKTNFAKIDRNEVNKPLKSVFILHRMYRSQEEYVALLLRGRPINNRPSNGVFKNNRRGYIPASKKVEVVFEDKYISKYTIFMRNFYANFGLDEEIELGKAFVLAKRNQVAKTILASPKEAYPLIKTVFTGVTLEDIVSALTTFKNKYNLE</sequence>
<proteinExistence type="predicted"/>
<dbReference type="AlphaFoldDB" id="K6Y543"/>
<evidence type="ECO:0000313" key="1">
    <source>
        <dbReference type="EMBL" id="GAC13352.1"/>
    </source>
</evidence>
<protein>
    <recommendedName>
        <fullName evidence="3">Glycosyl transferase family 2</fullName>
    </recommendedName>
</protein>